<dbReference type="GO" id="GO:0005886">
    <property type="term" value="C:plasma membrane"/>
    <property type="evidence" value="ECO:0007669"/>
    <property type="project" value="UniProtKB-SubCell"/>
</dbReference>
<evidence type="ECO:0000313" key="9">
    <source>
        <dbReference type="EMBL" id="RIE03567.1"/>
    </source>
</evidence>
<feature type="transmembrane region" description="Helical" evidence="7">
    <location>
        <begin position="102"/>
        <end position="121"/>
    </location>
</feature>
<evidence type="ECO:0000256" key="3">
    <source>
        <dbReference type="ARBA" id="ARBA00022475"/>
    </source>
</evidence>
<feature type="transmembrane region" description="Helical" evidence="7">
    <location>
        <begin position="65"/>
        <end position="90"/>
    </location>
</feature>
<dbReference type="EMBL" id="QXJM01000036">
    <property type="protein sequence ID" value="RIE03567.1"/>
    <property type="molecule type" value="Genomic_DNA"/>
</dbReference>
<reference evidence="9 10" key="1">
    <citation type="submission" date="2018-09" db="EMBL/GenBank/DDBJ databases">
        <title>Cohnella cavernae sp. nov., isolated from a karst cave.</title>
        <authorList>
            <person name="Zhu H."/>
        </authorList>
    </citation>
    <scope>NUCLEOTIDE SEQUENCE [LARGE SCALE GENOMIC DNA]</scope>
    <source>
        <strain evidence="9 10">K2E09-144</strain>
    </source>
</reference>
<evidence type="ECO:0000259" key="8">
    <source>
        <dbReference type="PROSITE" id="PS50928"/>
    </source>
</evidence>
<keyword evidence="10" id="KW-1185">Reference proteome</keyword>
<keyword evidence="4 7" id="KW-0812">Transmembrane</keyword>
<dbReference type="PANTHER" id="PTHR30151:SF25">
    <property type="entry name" value="TAURINE TRANSPORT SYSTEM PERMEASE PROTEIN TAUC"/>
    <property type="match status" value="1"/>
</dbReference>
<dbReference type="PROSITE" id="PS50928">
    <property type="entry name" value="ABC_TM1"/>
    <property type="match status" value="1"/>
</dbReference>
<sequence length="255" mass="27460">MVVKNGWLSLAAVLIAFAAWWAVTAAGWINPLFVPSPQAVWKAFVEICRDGYKGSPLMTHIGASLLRLGIAFAIALATAIPLGLISGHFAKARAIVDPFIEFYRPLPPLAYYTLLVLWLGIGNSSKIALLALAAFAPLYIAVVAGVVRVPQDRINGARSLGAKRLDIFTHIIFPSCLPDIFTGIRTSLGVTYTTLVAAEMVAAVSGMGWMVLDASKFLRSDVIFVGIILMGLIAVLIDGSIRLLERSRVPWNGKE</sequence>
<dbReference type="InterPro" id="IPR035906">
    <property type="entry name" value="MetI-like_sf"/>
</dbReference>
<dbReference type="SUPFAM" id="SSF161098">
    <property type="entry name" value="MetI-like"/>
    <property type="match status" value="1"/>
</dbReference>
<dbReference type="GO" id="GO:0010438">
    <property type="term" value="P:cellular response to sulfur starvation"/>
    <property type="evidence" value="ECO:0007669"/>
    <property type="project" value="TreeGrafter"/>
</dbReference>
<keyword evidence="2 7" id="KW-0813">Transport</keyword>
<keyword evidence="3" id="KW-1003">Cell membrane</keyword>
<evidence type="ECO:0000256" key="6">
    <source>
        <dbReference type="ARBA" id="ARBA00023136"/>
    </source>
</evidence>
<dbReference type="InterPro" id="IPR000515">
    <property type="entry name" value="MetI-like"/>
</dbReference>
<organism evidence="9 10">
    <name type="scientific">Cohnella faecalis</name>
    <dbReference type="NCBI Taxonomy" id="2315694"/>
    <lineage>
        <taxon>Bacteria</taxon>
        <taxon>Bacillati</taxon>
        <taxon>Bacillota</taxon>
        <taxon>Bacilli</taxon>
        <taxon>Bacillales</taxon>
        <taxon>Paenibacillaceae</taxon>
        <taxon>Cohnella</taxon>
    </lineage>
</organism>
<name>A0A398CUM9_9BACL</name>
<gene>
    <name evidence="9" type="ORF">D3H35_11050</name>
</gene>
<feature type="transmembrane region" description="Helical" evidence="7">
    <location>
        <begin position="190"/>
        <end position="210"/>
    </location>
</feature>
<evidence type="ECO:0000256" key="7">
    <source>
        <dbReference type="RuleBase" id="RU363032"/>
    </source>
</evidence>
<dbReference type="PANTHER" id="PTHR30151">
    <property type="entry name" value="ALKANE SULFONATE ABC TRANSPORTER-RELATED, MEMBRANE SUBUNIT"/>
    <property type="match status" value="1"/>
</dbReference>
<evidence type="ECO:0000256" key="2">
    <source>
        <dbReference type="ARBA" id="ARBA00022448"/>
    </source>
</evidence>
<evidence type="ECO:0000256" key="1">
    <source>
        <dbReference type="ARBA" id="ARBA00004651"/>
    </source>
</evidence>
<dbReference type="Proteomes" id="UP000266340">
    <property type="component" value="Unassembled WGS sequence"/>
</dbReference>
<dbReference type="RefSeq" id="WP_119149293.1">
    <property type="nucleotide sequence ID" value="NZ_QXJM01000036.1"/>
</dbReference>
<dbReference type="Gene3D" id="1.10.3720.10">
    <property type="entry name" value="MetI-like"/>
    <property type="match status" value="1"/>
</dbReference>
<evidence type="ECO:0000313" key="10">
    <source>
        <dbReference type="Proteomes" id="UP000266340"/>
    </source>
</evidence>
<keyword evidence="6 7" id="KW-0472">Membrane</keyword>
<feature type="domain" description="ABC transmembrane type-1" evidence="8">
    <location>
        <begin position="61"/>
        <end position="245"/>
    </location>
</feature>
<dbReference type="OrthoDB" id="9804353at2"/>
<feature type="transmembrane region" description="Helical" evidence="7">
    <location>
        <begin position="127"/>
        <end position="147"/>
    </location>
</feature>
<comment type="similarity">
    <text evidence="7">Belongs to the binding-protein-dependent transport system permease family.</text>
</comment>
<dbReference type="FunFam" id="1.10.3720.10:FF:000003">
    <property type="entry name" value="Aliphatic sulfonate ABC transporter permease"/>
    <property type="match status" value="1"/>
</dbReference>
<protein>
    <submittedName>
        <fullName evidence="9">ABC transporter permease subunit</fullName>
    </submittedName>
</protein>
<comment type="subcellular location">
    <subcellularLocation>
        <location evidence="1 7">Cell membrane</location>
        <topology evidence="1 7">Multi-pass membrane protein</topology>
    </subcellularLocation>
</comment>
<feature type="transmembrane region" description="Helical" evidence="7">
    <location>
        <begin position="222"/>
        <end position="244"/>
    </location>
</feature>
<evidence type="ECO:0000256" key="5">
    <source>
        <dbReference type="ARBA" id="ARBA00022989"/>
    </source>
</evidence>
<dbReference type="Pfam" id="PF00528">
    <property type="entry name" value="BPD_transp_1"/>
    <property type="match status" value="1"/>
</dbReference>
<accession>A0A398CUM9</accession>
<keyword evidence="5 7" id="KW-1133">Transmembrane helix</keyword>
<dbReference type="GO" id="GO:0042918">
    <property type="term" value="P:alkanesulfonate transmembrane transport"/>
    <property type="evidence" value="ECO:0007669"/>
    <property type="project" value="UniProtKB-ARBA"/>
</dbReference>
<comment type="caution">
    <text evidence="9">The sequence shown here is derived from an EMBL/GenBank/DDBJ whole genome shotgun (WGS) entry which is preliminary data.</text>
</comment>
<proteinExistence type="inferred from homology"/>
<dbReference type="AlphaFoldDB" id="A0A398CUM9"/>
<evidence type="ECO:0000256" key="4">
    <source>
        <dbReference type="ARBA" id="ARBA00022692"/>
    </source>
</evidence>
<dbReference type="CDD" id="cd06261">
    <property type="entry name" value="TM_PBP2"/>
    <property type="match status" value="1"/>
</dbReference>